<protein>
    <recommendedName>
        <fullName evidence="1">PH domain-containing protein</fullName>
    </recommendedName>
</protein>
<organism evidence="2 3">
    <name type="scientific">Bursaphelenchus okinawaensis</name>
    <dbReference type="NCBI Taxonomy" id="465554"/>
    <lineage>
        <taxon>Eukaryota</taxon>
        <taxon>Metazoa</taxon>
        <taxon>Ecdysozoa</taxon>
        <taxon>Nematoda</taxon>
        <taxon>Chromadorea</taxon>
        <taxon>Rhabditida</taxon>
        <taxon>Tylenchina</taxon>
        <taxon>Tylenchomorpha</taxon>
        <taxon>Aphelenchoidea</taxon>
        <taxon>Aphelenchoididae</taxon>
        <taxon>Bursaphelenchus</taxon>
    </lineage>
</organism>
<evidence type="ECO:0000313" key="2">
    <source>
        <dbReference type="EMBL" id="CAD5216985.1"/>
    </source>
</evidence>
<keyword evidence="3" id="KW-1185">Reference proteome</keyword>
<dbReference type="InterPro" id="IPR001849">
    <property type="entry name" value="PH_domain"/>
</dbReference>
<feature type="domain" description="PH" evidence="1">
    <location>
        <begin position="18"/>
        <end position="116"/>
    </location>
</feature>
<comment type="caution">
    <text evidence="2">The sequence shown here is derived from an EMBL/GenBank/DDBJ whole genome shotgun (WGS) entry which is preliminary data.</text>
</comment>
<dbReference type="Pfam" id="PF00169">
    <property type="entry name" value="PH"/>
    <property type="match status" value="1"/>
</dbReference>
<reference evidence="2" key="1">
    <citation type="submission" date="2020-09" db="EMBL/GenBank/DDBJ databases">
        <authorList>
            <person name="Kikuchi T."/>
        </authorList>
    </citation>
    <scope>NUCLEOTIDE SEQUENCE</scope>
    <source>
        <strain evidence="2">SH1</strain>
    </source>
</reference>
<dbReference type="OrthoDB" id="74412at2759"/>
<dbReference type="SUPFAM" id="SSF50729">
    <property type="entry name" value="PH domain-like"/>
    <property type="match status" value="1"/>
</dbReference>
<proteinExistence type="predicted"/>
<dbReference type="EMBL" id="CAJFCW020000003">
    <property type="protein sequence ID" value="CAG9106921.1"/>
    <property type="molecule type" value="Genomic_DNA"/>
</dbReference>
<dbReference type="Proteomes" id="UP000783686">
    <property type="component" value="Unassembled WGS sequence"/>
</dbReference>
<dbReference type="Proteomes" id="UP000614601">
    <property type="component" value="Unassembled WGS sequence"/>
</dbReference>
<accession>A0A811KMX7</accession>
<dbReference type="Gene3D" id="2.30.29.30">
    <property type="entry name" value="Pleckstrin-homology domain (PH domain)/Phosphotyrosine-binding domain (PTB)"/>
    <property type="match status" value="1"/>
</dbReference>
<evidence type="ECO:0000313" key="3">
    <source>
        <dbReference type="Proteomes" id="UP000614601"/>
    </source>
</evidence>
<gene>
    <name evidence="2" type="ORF">BOKJ2_LOCUS6861</name>
</gene>
<evidence type="ECO:0000259" key="1">
    <source>
        <dbReference type="PROSITE" id="PS50003"/>
    </source>
</evidence>
<dbReference type="SMART" id="SM00233">
    <property type="entry name" value="PH"/>
    <property type="match status" value="1"/>
</dbReference>
<dbReference type="EMBL" id="CAJFDH010000003">
    <property type="protein sequence ID" value="CAD5216985.1"/>
    <property type="molecule type" value="Genomic_DNA"/>
</dbReference>
<name>A0A811KMX7_9BILA</name>
<sequence>MLLNGRALLALVHDKDYERKICGQLDMLQDEHWRTLYAVMVANLLYLFESADNLTAAPMVMLIVEDCLVEMADDNQTGKSYSFLLRSKTTKRVFTFAAPDFASLERWIHFMTVSSVDYMRATMQTMYAALSNKNSPQELQKIAEDELAAEAKINETSG</sequence>
<dbReference type="AlphaFoldDB" id="A0A811KMX7"/>
<dbReference type="PROSITE" id="PS50003">
    <property type="entry name" value="PH_DOMAIN"/>
    <property type="match status" value="1"/>
</dbReference>
<dbReference type="InterPro" id="IPR011993">
    <property type="entry name" value="PH-like_dom_sf"/>
</dbReference>